<accession>A0A853BJW4</accession>
<evidence type="ECO:0000256" key="1">
    <source>
        <dbReference type="SAM" id="Phobius"/>
    </source>
</evidence>
<keyword evidence="3" id="KW-1185">Reference proteome</keyword>
<reference evidence="2 3" key="1">
    <citation type="submission" date="2020-07" db="EMBL/GenBank/DDBJ databases">
        <title>Sequencing the genomes of 1000 actinobacteria strains.</title>
        <authorList>
            <person name="Klenk H.-P."/>
        </authorList>
    </citation>
    <scope>NUCLEOTIDE SEQUENCE [LARGE SCALE GENOMIC DNA]</scope>
    <source>
        <strain evidence="2 3">DSM 45927</strain>
    </source>
</reference>
<dbReference type="Proteomes" id="UP000575985">
    <property type="component" value="Unassembled WGS sequence"/>
</dbReference>
<evidence type="ECO:0000313" key="3">
    <source>
        <dbReference type="Proteomes" id="UP000575985"/>
    </source>
</evidence>
<comment type="caution">
    <text evidence="2">The sequence shown here is derived from an EMBL/GenBank/DDBJ whole genome shotgun (WGS) entry which is preliminary data.</text>
</comment>
<gene>
    <name evidence="2" type="ORF">HNR12_001292</name>
</gene>
<feature type="transmembrane region" description="Helical" evidence="1">
    <location>
        <begin position="6"/>
        <end position="28"/>
    </location>
</feature>
<proteinExistence type="predicted"/>
<keyword evidence="1" id="KW-0812">Transmembrane</keyword>
<keyword evidence="1" id="KW-0472">Membrane</keyword>
<feature type="transmembrane region" description="Helical" evidence="1">
    <location>
        <begin position="116"/>
        <end position="142"/>
    </location>
</feature>
<feature type="transmembrane region" description="Helical" evidence="1">
    <location>
        <begin position="40"/>
        <end position="61"/>
    </location>
</feature>
<evidence type="ECO:0000313" key="2">
    <source>
        <dbReference type="EMBL" id="NYI95015.1"/>
    </source>
</evidence>
<feature type="transmembrane region" description="Helical" evidence="1">
    <location>
        <begin position="73"/>
        <end position="95"/>
    </location>
</feature>
<name>A0A853BJW4_9ACTN</name>
<keyword evidence="1" id="KW-1133">Transmembrane helix</keyword>
<dbReference type="AlphaFoldDB" id="A0A853BJW4"/>
<protein>
    <submittedName>
        <fullName evidence="2">Putative membrane protein</fullName>
    </submittedName>
</protein>
<dbReference type="EMBL" id="JACCFO010000001">
    <property type="protein sequence ID" value="NYI95015.1"/>
    <property type="molecule type" value="Genomic_DNA"/>
</dbReference>
<organism evidence="2 3">
    <name type="scientific">Streptomonospora nanhaiensis</name>
    <dbReference type="NCBI Taxonomy" id="1323731"/>
    <lineage>
        <taxon>Bacteria</taxon>
        <taxon>Bacillati</taxon>
        <taxon>Actinomycetota</taxon>
        <taxon>Actinomycetes</taxon>
        <taxon>Streptosporangiales</taxon>
        <taxon>Nocardiopsidaceae</taxon>
        <taxon>Streptomonospora</taxon>
    </lineage>
</organism>
<sequence>MDSLVNIAVFGVVGAVMMAALVGLLLVVRRRGTAPVASALLGAACVALLLAVPALAAAGLWGARPGAGIGQAFLVASAAVVVVYAAGVALLPLVARQAAAARGQAAPRLAGLGLRLSAGVALGGLAVCAALGAAGTGIAAALS</sequence>
<dbReference type="RefSeq" id="WP_179766623.1">
    <property type="nucleotide sequence ID" value="NZ_JACCFO010000001.1"/>
</dbReference>